<name>A0AA47GH12_9LACO</name>
<accession>A0AA47GH12</accession>
<dbReference type="SUPFAM" id="SSF46689">
    <property type="entry name" value="Homeodomain-like"/>
    <property type="match status" value="1"/>
</dbReference>
<evidence type="ECO:0000259" key="4">
    <source>
        <dbReference type="PROSITE" id="PS01124"/>
    </source>
</evidence>
<dbReference type="AlphaFoldDB" id="A0AA47GH12"/>
<keyword evidence="6" id="KW-1185">Reference proteome</keyword>
<sequence>MAAVKLEQYLASVLDSKKSDTNEIRIKPGNEDFNLFSAFLENRNTGIHRYQTTGLTILYLAKGAVKTRINAQELTLGAGNIIFLQKKCNYEILKPSHKDILVKLEFDPNLTMQDFLGDYSKLNREEKGLLKKITTAFDQKRLLSMSGTPMSKSAHLVKKVIDEYLNQNLFARNIIMAELNLLLFLAIRSQDLAAETRLISNHQFAQTELEQYIDAHFTDVSLNDAAKYFGFNPNYFSSLVKQKTGKSFMEHVDERRMQEARSLLARPDISVKEIITRVGYSGKSFFYKKFSEYYHETPVQMRAELFRQANINLK</sequence>
<dbReference type="Gene3D" id="1.10.10.60">
    <property type="entry name" value="Homeodomain-like"/>
    <property type="match status" value="2"/>
</dbReference>
<dbReference type="Proteomes" id="UP001164557">
    <property type="component" value="Chromosome"/>
</dbReference>
<reference evidence="5" key="1">
    <citation type="submission" date="2021-09" db="EMBL/GenBank/DDBJ databases">
        <title>Lactobacillus species from Apis mellifera, Switzerland.</title>
        <authorList>
            <person name="Pfister J."/>
            <person name="Brown A."/>
            <person name="Neumann P."/>
            <person name="Collaud A."/>
            <person name="Retschnig G."/>
            <person name="Perreten V."/>
        </authorList>
    </citation>
    <scope>NUCLEOTIDE SEQUENCE</scope>
    <source>
        <strain evidence="5">IBH002</strain>
    </source>
</reference>
<dbReference type="InterPro" id="IPR018060">
    <property type="entry name" value="HTH_AraC"/>
</dbReference>
<feature type="domain" description="HTH araC/xylS-type" evidence="4">
    <location>
        <begin position="207"/>
        <end position="304"/>
    </location>
</feature>
<keyword evidence="1" id="KW-0805">Transcription regulation</keyword>
<keyword evidence="2" id="KW-0238">DNA-binding</keyword>
<dbReference type="Pfam" id="PF12833">
    <property type="entry name" value="HTH_18"/>
    <property type="match status" value="1"/>
</dbReference>
<dbReference type="PANTHER" id="PTHR43280">
    <property type="entry name" value="ARAC-FAMILY TRANSCRIPTIONAL REGULATOR"/>
    <property type="match status" value="1"/>
</dbReference>
<dbReference type="GO" id="GO:0043565">
    <property type="term" value="F:sequence-specific DNA binding"/>
    <property type="evidence" value="ECO:0007669"/>
    <property type="project" value="InterPro"/>
</dbReference>
<dbReference type="PROSITE" id="PS01124">
    <property type="entry name" value="HTH_ARAC_FAMILY_2"/>
    <property type="match status" value="1"/>
</dbReference>
<evidence type="ECO:0000313" key="5">
    <source>
        <dbReference type="EMBL" id="UZX29800.1"/>
    </source>
</evidence>
<organism evidence="5 6">
    <name type="scientific">Lactobacillus helsingborgensis</name>
    <dbReference type="NCBI Taxonomy" id="1218494"/>
    <lineage>
        <taxon>Bacteria</taxon>
        <taxon>Bacillati</taxon>
        <taxon>Bacillota</taxon>
        <taxon>Bacilli</taxon>
        <taxon>Lactobacillales</taxon>
        <taxon>Lactobacillaceae</taxon>
        <taxon>Lactobacillus</taxon>
    </lineage>
</organism>
<dbReference type="RefSeq" id="WP_046326581.1">
    <property type="nucleotide sequence ID" value="NZ_CP084389.1"/>
</dbReference>
<evidence type="ECO:0000256" key="2">
    <source>
        <dbReference type="ARBA" id="ARBA00023125"/>
    </source>
</evidence>
<dbReference type="EMBL" id="CP084389">
    <property type="protein sequence ID" value="UZX29800.1"/>
    <property type="molecule type" value="Genomic_DNA"/>
</dbReference>
<evidence type="ECO:0000256" key="3">
    <source>
        <dbReference type="ARBA" id="ARBA00023163"/>
    </source>
</evidence>
<evidence type="ECO:0000256" key="1">
    <source>
        <dbReference type="ARBA" id="ARBA00023015"/>
    </source>
</evidence>
<protein>
    <submittedName>
        <fullName evidence="5">AraC family transcriptional regulator</fullName>
    </submittedName>
</protein>
<proteinExistence type="predicted"/>
<keyword evidence="3" id="KW-0804">Transcription</keyword>
<gene>
    <name evidence="5" type="ORF">LDX53_00770</name>
</gene>
<dbReference type="GO" id="GO:0003700">
    <property type="term" value="F:DNA-binding transcription factor activity"/>
    <property type="evidence" value="ECO:0007669"/>
    <property type="project" value="InterPro"/>
</dbReference>
<evidence type="ECO:0000313" key="6">
    <source>
        <dbReference type="Proteomes" id="UP001164557"/>
    </source>
</evidence>
<dbReference type="SMART" id="SM00342">
    <property type="entry name" value="HTH_ARAC"/>
    <property type="match status" value="1"/>
</dbReference>
<dbReference type="InterPro" id="IPR009057">
    <property type="entry name" value="Homeodomain-like_sf"/>
</dbReference>
<dbReference type="PANTHER" id="PTHR43280:SF28">
    <property type="entry name" value="HTH-TYPE TRANSCRIPTIONAL ACTIVATOR RHAS"/>
    <property type="match status" value="1"/>
</dbReference>